<dbReference type="PANTHER" id="PTHR33332">
    <property type="entry name" value="REVERSE TRANSCRIPTASE DOMAIN-CONTAINING PROTEIN"/>
    <property type="match status" value="1"/>
</dbReference>
<reference evidence="2" key="1">
    <citation type="submission" date="2017-11" db="EMBL/GenBank/DDBJ databases">
        <authorList>
            <person name="Lima N.C."/>
            <person name="Parody-Merino A.M."/>
            <person name="Battley P.F."/>
            <person name="Fidler A.E."/>
            <person name="Prosdocimi F."/>
        </authorList>
    </citation>
    <scope>NUCLEOTIDE SEQUENCE [LARGE SCALE GENOMIC DNA]</scope>
</reference>
<evidence type="ECO:0000313" key="2">
    <source>
        <dbReference type="Proteomes" id="UP000233556"/>
    </source>
</evidence>
<accession>A0A2I0UBS0</accession>
<reference evidence="2" key="2">
    <citation type="submission" date="2017-12" db="EMBL/GenBank/DDBJ databases">
        <title>Genome sequence of the Bar-tailed Godwit (Limosa lapponica baueri).</title>
        <authorList>
            <person name="Lima N.C.B."/>
            <person name="Parody-Merino A.M."/>
            <person name="Battley P.F."/>
            <person name="Fidler A.E."/>
            <person name="Prosdocimi F."/>
        </authorList>
    </citation>
    <scope>NUCLEOTIDE SEQUENCE [LARGE SCALE GENOMIC DNA]</scope>
</reference>
<organism evidence="1 2">
    <name type="scientific">Limosa lapponica baueri</name>
    <dbReference type="NCBI Taxonomy" id="1758121"/>
    <lineage>
        <taxon>Eukaryota</taxon>
        <taxon>Metazoa</taxon>
        <taxon>Chordata</taxon>
        <taxon>Craniata</taxon>
        <taxon>Vertebrata</taxon>
        <taxon>Euteleostomi</taxon>
        <taxon>Archelosauria</taxon>
        <taxon>Archosauria</taxon>
        <taxon>Dinosauria</taxon>
        <taxon>Saurischia</taxon>
        <taxon>Theropoda</taxon>
        <taxon>Coelurosauria</taxon>
        <taxon>Aves</taxon>
        <taxon>Neognathae</taxon>
        <taxon>Neoaves</taxon>
        <taxon>Charadriiformes</taxon>
        <taxon>Scolopacidae</taxon>
        <taxon>Limosa</taxon>
    </lineage>
</organism>
<dbReference type="Proteomes" id="UP000233556">
    <property type="component" value="Unassembled WGS sequence"/>
</dbReference>
<dbReference type="OrthoDB" id="416454at2759"/>
<keyword evidence="1" id="KW-0808">Transferase</keyword>
<keyword evidence="1" id="KW-0695">RNA-directed DNA polymerase</keyword>
<gene>
    <name evidence="1" type="ORF">llap_6184</name>
</gene>
<dbReference type="EMBL" id="KZ505896">
    <property type="protein sequence ID" value="PKU43509.1"/>
    <property type="molecule type" value="Genomic_DNA"/>
</dbReference>
<keyword evidence="1" id="KW-0548">Nucleotidyltransferase</keyword>
<dbReference type="AlphaFoldDB" id="A0A2I0UBS0"/>
<evidence type="ECO:0000313" key="1">
    <source>
        <dbReference type="EMBL" id="PKU43509.1"/>
    </source>
</evidence>
<keyword evidence="2" id="KW-1185">Reference proteome</keyword>
<name>A0A2I0UBS0_LIMLA</name>
<sequence>MDFCTFRFLKWSHKDQQSWLTSEIPVDWKIANVTPIYKKGWKEDPGYLQACQSDPSAKEGYGADRLQCHHAAHTGQQVVRPIQHGFMKGRSCLTNLISFCDKVTRLVDDGKAVVIFYLSKAFDTIYYSILLEKLAAHGLGVPTLR</sequence>
<proteinExistence type="predicted"/>
<dbReference type="GO" id="GO:0003964">
    <property type="term" value="F:RNA-directed DNA polymerase activity"/>
    <property type="evidence" value="ECO:0007669"/>
    <property type="project" value="UniProtKB-KW"/>
</dbReference>
<protein>
    <submittedName>
        <fullName evidence="1">Rna-directed dna polymerase from mobile element jockey-like</fullName>
    </submittedName>
</protein>